<dbReference type="Proteomes" id="UP000018168">
    <property type="component" value="Unassembled WGS sequence"/>
</dbReference>
<reference evidence="1" key="1">
    <citation type="submission" date="2012-11" db="EMBL/GenBank/DDBJ databases">
        <title>Dependencies among metagenomic species, viruses, plasmids and units of genetic variation.</title>
        <authorList>
            <person name="Nielsen H.B."/>
            <person name="Almeida M."/>
            <person name="Juncker A.S."/>
            <person name="Rasmussen S."/>
            <person name="Li J."/>
            <person name="Sunagawa S."/>
            <person name="Plichta D."/>
            <person name="Gautier L."/>
            <person name="Le Chatelier E."/>
            <person name="Peletier E."/>
            <person name="Bonde I."/>
            <person name="Nielsen T."/>
            <person name="Manichanh C."/>
            <person name="Arumugam M."/>
            <person name="Batto J."/>
            <person name="Santos M.B.Q.D."/>
            <person name="Blom N."/>
            <person name="Borruel N."/>
            <person name="Burgdorf K.S."/>
            <person name="Boumezbeur F."/>
            <person name="Casellas F."/>
            <person name="Dore J."/>
            <person name="Guarner F."/>
            <person name="Hansen T."/>
            <person name="Hildebrand F."/>
            <person name="Kaas R.S."/>
            <person name="Kennedy S."/>
            <person name="Kristiansen K."/>
            <person name="Kultima J.R."/>
            <person name="Leonard P."/>
            <person name="Levenez F."/>
            <person name="Lund O."/>
            <person name="Moumen B."/>
            <person name="Le Paslier D."/>
            <person name="Pons N."/>
            <person name="Pedersen O."/>
            <person name="Prifti E."/>
            <person name="Qin J."/>
            <person name="Raes J."/>
            <person name="Tap J."/>
            <person name="Tims S."/>
            <person name="Ussery D.W."/>
            <person name="Yamada T."/>
            <person name="MetaHit consortium"/>
            <person name="Renault P."/>
            <person name="Sicheritz-Ponten T."/>
            <person name="Bork P."/>
            <person name="Wang J."/>
            <person name="Brunak S."/>
            <person name="Ehrlich S.D."/>
        </authorList>
    </citation>
    <scope>NUCLEOTIDE SEQUENCE [LARGE SCALE GENOMIC DNA]</scope>
</reference>
<dbReference type="AlphaFoldDB" id="R6NGB8"/>
<name>R6NGB8_9FIRM</name>
<dbReference type="EMBL" id="CBEP010000101">
    <property type="protein sequence ID" value="CDC05251.1"/>
    <property type="molecule type" value="Genomic_DNA"/>
</dbReference>
<sequence length="54" mass="5753">MAQQEVIFMSRVFGALNSLQAALKDAVFVIIISSHIANPLEVLGGDGITGKQRP</sequence>
<organism evidence="1 2">
    <name type="scientific">[Clostridium] leptum CAG:27</name>
    <dbReference type="NCBI Taxonomy" id="1263068"/>
    <lineage>
        <taxon>Bacteria</taxon>
        <taxon>Bacillati</taxon>
        <taxon>Bacillota</taxon>
        <taxon>Clostridia</taxon>
        <taxon>Eubacteriales</taxon>
        <taxon>Oscillospiraceae</taxon>
        <taxon>Oscillospiraceae incertae sedis</taxon>
    </lineage>
</organism>
<proteinExistence type="predicted"/>
<evidence type="ECO:0000313" key="2">
    <source>
        <dbReference type="Proteomes" id="UP000018168"/>
    </source>
</evidence>
<comment type="caution">
    <text evidence="1">The sequence shown here is derived from an EMBL/GenBank/DDBJ whole genome shotgun (WGS) entry which is preliminary data.</text>
</comment>
<protein>
    <submittedName>
        <fullName evidence="1">Uncharacterized protein</fullName>
    </submittedName>
</protein>
<evidence type="ECO:0000313" key="1">
    <source>
        <dbReference type="EMBL" id="CDC05251.1"/>
    </source>
</evidence>
<accession>R6NGB8</accession>
<gene>
    <name evidence="1" type="ORF">BN578_00782</name>
</gene>